<keyword evidence="1" id="KW-0732">Signal</keyword>
<dbReference type="RefSeq" id="WP_012501916.1">
    <property type="nucleotide sequence ID" value="NC_011027.1"/>
</dbReference>
<dbReference type="AlphaFoldDB" id="B3QMD0"/>
<evidence type="ECO:0000256" key="1">
    <source>
        <dbReference type="SAM" id="SignalP"/>
    </source>
</evidence>
<dbReference type="EMBL" id="CP001099">
    <property type="protein sequence ID" value="ACF11083.1"/>
    <property type="molecule type" value="Genomic_DNA"/>
</dbReference>
<sequence>MRPFKLLAISVLCGMSMLLANVATARLEVDPAASKTPVKIFKYPLVKACPDVKADLTLTQGKNGMVTLVGTVTNVGKQDYMVDSVAEVIMNLSYAPQYSYAMTGVSEVLVTKPFGMLKAGASIDINARYQIPDFVSWAPAGMKGNARRLFTLRVIKRDMSSFKAGEDCNAENNVIAKTVNYRAVKQ</sequence>
<protein>
    <submittedName>
        <fullName evidence="2">Uncharacterized protein</fullName>
    </submittedName>
</protein>
<dbReference type="KEGG" id="cpc:Cpar_0663"/>
<evidence type="ECO:0000313" key="3">
    <source>
        <dbReference type="Proteomes" id="UP000008811"/>
    </source>
</evidence>
<reference evidence="2" key="1">
    <citation type="submission" date="2008-06" db="EMBL/GenBank/DDBJ databases">
        <title>Complete sequence of Chlorobaculum parvum NCIB 8327.</title>
        <authorList>
            <consortium name="US DOE Joint Genome Institute"/>
            <person name="Lucas S."/>
            <person name="Copeland A."/>
            <person name="Lapidus A."/>
            <person name="Glavina del Rio T."/>
            <person name="Dalin E."/>
            <person name="Tice H."/>
            <person name="Bruce D."/>
            <person name="Goodwin L."/>
            <person name="Pitluck S."/>
            <person name="Schmutz J."/>
            <person name="Larimer F."/>
            <person name="Land M."/>
            <person name="Hauser L."/>
            <person name="Kyrpides N."/>
            <person name="Mikhailova N."/>
            <person name="Zhao F."/>
            <person name="Li T."/>
            <person name="Liu Z."/>
            <person name="Overmann J."/>
            <person name="Bryant D.A."/>
            <person name="Richardson P."/>
        </authorList>
    </citation>
    <scope>NUCLEOTIDE SEQUENCE [LARGE SCALE GENOMIC DNA]</scope>
    <source>
        <strain evidence="2">NCIB 8327</strain>
    </source>
</reference>
<name>B3QMD0_CHLP8</name>
<dbReference type="HOGENOM" id="CLU_1452019_0_0_10"/>
<evidence type="ECO:0000313" key="2">
    <source>
        <dbReference type="EMBL" id="ACF11083.1"/>
    </source>
</evidence>
<feature type="chain" id="PRO_5002797539" evidence="1">
    <location>
        <begin position="26"/>
        <end position="186"/>
    </location>
</feature>
<keyword evidence="3" id="KW-1185">Reference proteome</keyword>
<accession>B3QMD0</accession>
<organism evidence="2 3">
    <name type="scientific">Chlorobaculum parvum (strain DSM 263 / NCIMB 8327)</name>
    <name type="common">Chlorobium vibrioforme subsp. thiosulfatophilum</name>
    <dbReference type="NCBI Taxonomy" id="517417"/>
    <lineage>
        <taxon>Bacteria</taxon>
        <taxon>Pseudomonadati</taxon>
        <taxon>Chlorobiota</taxon>
        <taxon>Chlorobiia</taxon>
        <taxon>Chlorobiales</taxon>
        <taxon>Chlorobiaceae</taxon>
        <taxon>Chlorobaculum</taxon>
    </lineage>
</organism>
<feature type="signal peptide" evidence="1">
    <location>
        <begin position="1"/>
        <end position="25"/>
    </location>
</feature>
<dbReference type="OrthoDB" id="597622at2"/>
<gene>
    <name evidence="2" type="ordered locus">Cpar_0663</name>
</gene>
<proteinExistence type="predicted"/>
<dbReference type="Proteomes" id="UP000008811">
    <property type="component" value="Chromosome"/>
</dbReference>